<dbReference type="CDD" id="cd05325">
    <property type="entry name" value="carb_red_sniffer_like_SDR_c"/>
    <property type="match status" value="1"/>
</dbReference>
<evidence type="ECO:0000256" key="1">
    <source>
        <dbReference type="ARBA" id="ARBA00022857"/>
    </source>
</evidence>
<evidence type="ECO:0000256" key="2">
    <source>
        <dbReference type="ARBA" id="ARBA00023002"/>
    </source>
</evidence>
<keyword evidence="2" id="KW-0560">Oxidoreductase</keyword>
<evidence type="ECO:0008006" key="6">
    <source>
        <dbReference type="Google" id="ProtNLM"/>
    </source>
</evidence>
<dbReference type="AlphaFoldDB" id="A0ABD2MPV1"/>
<dbReference type="Gene3D" id="3.40.50.720">
    <property type="entry name" value="NAD(P)-binding Rossmann-like Domain"/>
    <property type="match status" value="1"/>
</dbReference>
<sequence>MKSILITGANRGLGLGLVKQLAKDVKSPKYIIGTCRNIEKAKDLQEVRTQHSNVHILELDIRNTDSFPHFTEEVKNILCVDGLNVLFNNAGCASKSTRINLVKTEQFTEVFQTNLIGPVMLTKALLPLLKKAASNSPKQYCIEGGAIINMSSILGSITLNDIGGMYPYRCSKAALNMATKTLSIDLKSDGILVTSIHPGWVKTDLGGQGAPMQVNDSISQIIDLMKNLNESHNGGFYQYDGKKLEW</sequence>
<dbReference type="InterPro" id="IPR002347">
    <property type="entry name" value="SDR_fam"/>
</dbReference>
<evidence type="ECO:0000256" key="3">
    <source>
        <dbReference type="RuleBase" id="RU000363"/>
    </source>
</evidence>
<proteinExistence type="inferred from homology"/>
<dbReference type="PRINTS" id="PR00080">
    <property type="entry name" value="SDRFAMILY"/>
</dbReference>
<evidence type="ECO:0000313" key="4">
    <source>
        <dbReference type="EMBL" id="KAL3268416.1"/>
    </source>
</evidence>
<keyword evidence="1" id="KW-0521">NADP</keyword>
<dbReference type="InterPro" id="IPR036291">
    <property type="entry name" value="NAD(P)-bd_dom_sf"/>
</dbReference>
<accession>A0ABD2MPV1</accession>
<keyword evidence="5" id="KW-1185">Reference proteome</keyword>
<dbReference type="SUPFAM" id="SSF51735">
    <property type="entry name" value="NAD(P)-binding Rossmann-fold domains"/>
    <property type="match status" value="1"/>
</dbReference>
<organism evidence="4 5">
    <name type="scientific">Cryptolaemus montrouzieri</name>
    <dbReference type="NCBI Taxonomy" id="559131"/>
    <lineage>
        <taxon>Eukaryota</taxon>
        <taxon>Metazoa</taxon>
        <taxon>Ecdysozoa</taxon>
        <taxon>Arthropoda</taxon>
        <taxon>Hexapoda</taxon>
        <taxon>Insecta</taxon>
        <taxon>Pterygota</taxon>
        <taxon>Neoptera</taxon>
        <taxon>Endopterygota</taxon>
        <taxon>Coleoptera</taxon>
        <taxon>Polyphaga</taxon>
        <taxon>Cucujiformia</taxon>
        <taxon>Coccinelloidea</taxon>
        <taxon>Coccinellidae</taxon>
        <taxon>Scymninae</taxon>
        <taxon>Scymnini</taxon>
        <taxon>Cryptolaemus</taxon>
    </lineage>
</organism>
<dbReference type="PANTHER" id="PTHR43544">
    <property type="entry name" value="SHORT-CHAIN DEHYDROGENASE/REDUCTASE"/>
    <property type="match status" value="1"/>
</dbReference>
<comment type="similarity">
    <text evidence="3">Belongs to the short-chain dehydrogenases/reductases (SDR) family.</text>
</comment>
<comment type="caution">
    <text evidence="4">The sequence shown here is derived from an EMBL/GenBank/DDBJ whole genome shotgun (WGS) entry which is preliminary data.</text>
</comment>
<dbReference type="EMBL" id="JABFTP020000021">
    <property type="protein sequence ID" value="KAL3268416.1"/>
    <property type="molecule type" value="Genomic_DNA"/>
</dbReference>
<gene>
    <name evidence="4" type="ORF">HHI36_007529</name>
</gene>
<dbReference type="Pfam" id="PF00106">
    <property type="entry name" value="adh_short"/>
    <property type="match status" value="1"/>
</dbReference>
<dbReference type="PRINTS" id="PR00081">
    <property type="entry name" value="GDHRDH"/>
</dbReference>
<name>A0ABD2MPV1_9CUCU</name>
<protein>
    <recommendedName>
        <fullName evidence="6">C-factor</fullName>
    </recommendedName>
</protein>
<dbReference type="Proteomes" id="UP001516400">
    <property type="component" value="Unassembled WGS sequence"/>
</dbReference>
<dbReference type="PANTHER" id="PTHR43544:SF7">
    <property type="entry name" value="NADB-LER2"/>
    <property type="match status" value="1"/>
</dbReference>
<dbReference type="GO" id="GO:0016491">
    <property type="term" value="F:oxidoreductase activity"/>
    <property type="evidence" value="ECO:0007669"/>
    <property type="project" value="UniProtKB-KW"/>
</dbReference>
<evidence type="ECO:0000313" key="5">
    <source>
        <dbReference type="Proteomes" id="UP001516400"/>
    </source>
</evidence>
<reference evidence="4 5" key="1">
    <citation type="journal article" date="2021" name="BMC Biol.">
        <title>Horizontally acquired antibacterial genes associated with adaptive radiation of ladybird beetles.</title>
        <authorList>
            <person name="Li H.S."/>
            <person name="Tang X.F."/>
            <person name="Huang Y.H."/>
            <person name="Xu Z.Y."/>
            <person name="Chen M.L."/>
            <person name="Du X.Y."/>
            <person name="Qiu B.Y."/>
            <person name="Chen P.T."/>
            <person name="Zhang W."/>
            <person name="Slipinski A."/>
            <person name="Escalona H.E."/>
            <person name="Waterhouse R.M."/>
            <person name="Zwick A."/>
            <person name="Pang H."/>
        </authorList>
    </citation>
    <scope>NUCLEOTIDE SEQUENCE [LARGE SCALE GENOMIC DNA]</scope>
    <source>
        <strain evidence="4">SYSU2018</strain>
    </source>
</reference>
<dbReference type="InterPro" id="IPR051468">
    <property type="entry name" value="Fungal_SecMetab_SDRs"/>
</dbReference>